<gene>
    <name evidence="1" type="ORF">GMARGA_LOCUS33697</name>
</gene>
<evidence type="ECO:0000313" key="2">
    <source>
        <dbReference type="Proteomes" id="UP000789901"/>
    </source>
</evidence>
<accession>A0ABN7WPY0</accession>
<protein>
    <submittedName>
        <fullName evidence="1">27258_t:CDS:1</fullName>
    </submittedName>
</protein>
<organism evidence="1 2">
    <name type="scientific">Gigaspora margarita</name>
    <dbReference type="NCBI Taxonomy" id="4874"/>
    <lineage>
        <taxon>Eukaryota</taxon>
        <taxon>Fungi</taxon>
        <taxon>Fungi incertae sedis</taxon>
        <taxon>Mucoromycota</taxon>
        <taxon>Glomeromycotina</taxon>
        <taxon>Glomeromycetes</taxon>
        <taxon>Diversisporales</taxon>
        <taxon>Gigasporaceae</taxon>
        <taxon>Gigaspora</taxon>
    </lineage>
</organism>
<sequence>MIINWITGNSVVGVGVSNNRTFNSISKRDKSPPTDKASDIQNTTFSSASTDTSYVPCFDSPTSENSIKTKKLYYIDYLIGLGNWIVKGIDISIICAEYRAFINEKCKARTILNSDEELTTNPRKSIELIFAEVKPPNARSNLVNEDLVALGKIMRASLDKLLNNGVDIVIVICGLHVIDK</sequence>
<proteinExistence type="predicted"/>
<dbReference type="Proteomes" id="UP000789901">
    <property type="component" value="Unassembled WGS sequence"/>
</dbReference>
<evidence type="ECO:0000313" key="1">
    <source>
        <dbReference type="EMBL" id="CAG8837866.1"/>
    </source>
</evidence>
<keyword evidence="2" id="KW-1185">Reference proteome</keyword>
<reference evidence="1 2" key="1">
    <citation type="submission" date="2021-06" db="EMBL/GenBank/DDBJ databases">
        <authorList>
            <person name="Kallberg Y."/>
            <person name="Tangrot J."/>
            <person name="Rosling A."/>
        </authorList>
    </citation>
    <scope>NUCLEOTIDE SEQUENCE [LARGE SCALE GENOMIC DNA]</scope>
    <source>
        <strain evidence="1 2">120-4 pot B 10/14</strain>
    </source>
</reference>
<dbReference type="EMBL" id="CAJVQB010056806">
    <property type="protein sequence ID" value="CAG8837866.1"/>
    <property type="molecule type" value="Genomic_DNA"/>
</dbReference>
<name>A0ABN7WPY0_GIGMA</name>
<comment type="caution">
    <text evidence="1">The sequence shown here is derived from an EMBL/GenBank/DDBJ whole genome shotgun (WGS) entry which is preliminary data.</text>
</comment>